<feature type="compositionally biased region" description="Basic and acidic residues" evidence="8">
    <location>
        <begin position="344"/>
        <end position="354"/>
    </location>
</feature>
<dbReference type="STRING" id="743788.S8EF87"/>
<dbReference type="GO" id="GO:0032783">
    <property type="term" value="C:super elongation complex"/>
    <property type="evidence" value="ECO:0007669"/>
    <property type="project" value="InterPro"/>
</dbReference>
<dbReference type="Proteomes" id="UP000015241">
    <property type="component" value="Unassembled WGS sequence"/>
</dbReference>
<feature type="compositionally biased region" description="Pro residues" evidence="8">
    <location>
        <begin position="396"/>
        <end position="409"/>
    </location>
</feature>
<keyword evidence="5" id="KW-0010">Activator</keyword>
<dbReference type="PANTHER" id="PTHR15970">
    <property type="entry name" value="ELL-ASSOCIATED FACTOR EAF"/>
    <property type="match status" value="1"/>
</dbReference>
<feature type="domain" description="Transcription elongation factor Eaf N-terminal" evidence="9">
    <location>
        <begin position="14"/>
        <end position="127"/>
    </location>
</feature>
<dbReference type="EMBL" id="KE504131">
    <property type="protein sequence ID" value="EPT03173.1"/>
    <property type="molecule type" value="Genomic_DNA"/>
</dbReference>
<dbReference type="GO" id="GO:0003711">
    <property type="term" value="F:transcription elongation factor activity"/>
    <property type="evidence" value="ECO:0007669"/>
    <property type="project" value="TreeGrafter"/>
</dbReference>
<dbReference type="OrthoDB" id="125903at2759"/>
<accession>S8EF87</accession>
<dbReference type="HOGENOM" id="CLU_017136_0_0_1"/>
<evidence type="ECO:0000256" key="1">
    <source>
        <dbReference type="ARBA" id="ARBA00004123"/>
    </source>
</evidence>
<dbReference type="Pfam" id="PF09816">
    <property type="entry name" value="EAF"/>
    <property type="match status" value="1"/>
</dbReference>
<protein>
    <recommendedName>
        <fullName evidence="9">Transcription elongation factor Eaf N-terminal domain-containing protein</fullName>
    </recommendedName>
</protein>
<evidence type="ECO:0000256" key="5">
    <source>
        <dbReference type="ARBA" id="ARBA00023159"/>
    </source>
</evidence>
<evidence type="ECO:0000313" key="10">
    <source>
        <dbReference type="EMBL" id="EPT03173.1"/>
    </source>
</evidence>
<keyword evidence="3" id="KW-0597">Phosphoprotein</keyword>
<keyword evidence="4" id="KW-0805">Transcription regulation</keyword>
<dbReference type="GO" id="GO:0006368">
    <property type="term" value="P:transcription elongation by RNA polymerase II"/>
    <property type="evidence" value="ECO:0007669"/>
    <property type="project" value="InterPro"/>
</dbReference>
<feature type="region of interest" description="Disordered" evidence="8">
    <location>
        <begin position="132"/>
        <end position="177"/>
    </location>
</feature>
<evidence type="ECO:0000256" key="6">
    <source>
        <dbReference type="ARBA" id="ARBA00023163"/>
    </source>
</evidence>
<feature type="region of interest" description="Disordered" evidence="8">
    <location>
        <begin position="484"/>
        <end position="523"/>
    </location>
</feature>
<gene>
    <name evidence="10" type="ORF">FOMPIDRAFT_1058823</name>
</gene>
<name>S8EF87_FOMSC</name>
<dbReference type="AlphaFoldDB" id="S8EF87"/>
<feature type="compositionally biased region" description="Low complexity" evidence="8">
    <location>
        <begin position="137"/>
        <end position="146"/>
    </location>
</feature>
<feature type="compositionally biased region" description="Low complexity" evidence="8">
    <location>
        <begin position="438"/>
        <end position="447"/>
    </location>
</feature>
<sequence length="523" mass="55978">MTTPWKPPPGRHTVLIGQSLNRALKARRGEPTHTKSKIPDKEFYSFRYNFKPGGVDVTKPGSIEVRKGPETTSVVVERGSEKLDETYLFNGQVPASSEQECILIYDEDTCRFTLEKIDSWCNLFFDRKTTGPRHPVSPAASTGPGTPSTPLPPAATPITSRPSPSKPTVPARKAQEDADFDLEKELLAGLDDAYGSPDEDVPLASATKVKTAASPPKPPRAKAPIKPPPRKEEEEESEGEILEAVEAASKQKPKARAEPVPTPAPKAKPTPVRRPGSGLPPKPVTTVDPPVPKARPLSSSQTKAVESKKRPAPDIEEEIFNLALPTPPAKRARPSPPPALPAAKVREEKKKEKPIFSLALPTSTPAPTKAQPPTPLSFPGSGAVVTLPGSSTSSAPPGPAPVAPAPAPPDSDEEDWLEVQPPAPPAPRRLIEMEEIVPTSSPRRLSPTPAPQIATDDGDEDDFEMEEVDVDDFLLNVVSPVQETVGLPGSEDTGNENLFGEVGEGDVDVEDDEYSSSEDSDED</sequence>
<keyword evidence="11" id="KW-1185">Reference proteome</keyword>
<dbReference type="InParanoid" id="S8EF87"/>
<organism evidence="10 11">
    <name type="scientific">Fomitopsis schrenkii</name>
    <name type="common">Brown rot fungus</name>
    <dbReference type="NCBI Taxonomy" id="2126942"/>
    <lineage>
        <taxon>Eukaryota</taxon>
        <taxon>Fungi</taxon>
        <taxon>Dikarya</taxon>
        <taxon>Basidiomycota</taxon>
        <taxon>Agaricomycotina</taxon>
        <taxon>Agaricomycetes</taxon>
        <taxon>Polyporales</taxon>
        <taxon>Fomitopsis</taxon>
    </lineage>
</organism>
<proteinExistence type="inferred from homology"/>
<evidence type="ECO:0000256" key="4">
    <source>
        <dbReference type="ARBA" id="ARBA00023015"/>
    </source>
</evidence>
<evidence type="ECO:0000313" key="11">
    <source>
        <dbReference type="Proteomes" id="UP000015241"/>
    </source>
</evidence>
<dbReference type="InterPro" id="IPR019194">
    <property type="entry name" value="Tscrpt_elong_fac_Eaf_N"/>
</dbReference>
<dbReference type="eggNOG" id="ENOG502SEGQ">
    <property type="taxonomic scope" value="Eukaryota"/>
</dbReference>
<feature type="compositionally biased region" description="Pro residues" evidence="8">
    <location>
        <begin position="278"/>
        <end position="293"/>
    </location>
</feature>
<keyword evidence="6" id="KW-0804">Transcription</keyword>
<evidence type="ECO:0000259" key="9">
    <source>
        <dbReference type="Pfam" id="PF09816"/>
    </source>
</evidence>
<feature type="region of interest" description="Disordered" evidence="8">
    <location>
        <begin position="192"/>
        <end position="459"/>
    </location>
</feature>
<keyword evidence="7" id="KW-0539">Nucleus</keyword>
<evidence type="ECO:0000256" key="2">
    <source>
        <dbReference type="ARBA" id="ARBA00007798"/>
    </source>
</evidence>
<comment type="similarity">
    <text evidence="2">Belongs to the EAF family.</text>
</comment>
<evidence type="ECO:0000256" key="7">
    <source>
        <dbReference type="ARBA" id="ARBA00023242"/>
    </source>
</evidence>
<dbReference type="InterPro" id="IPR027093">
    <property type="entry name" value="EAF_fam"/>
</dbReference>
<evidence type="ECO:0000256" key="3">
    <source>
        <dbReference type="ARBA" id="ARBA00022553"/>
    </source>
</evidence>
<reference evidence="10 11" key="1">
    <citation type="journal article" date="2012" name="Science">
        <title>The Paleozoic origin of enzymatic lignin decomposition reconstructed from 31 fungal genomes.</title>
        <authorList>
            <person name="Floudas D."/>
            <person name="Binder M."/>
            <person name="Riley R."/>
            <person name="Barry K."/>
            <person name="Blanchette R.A."/>
            <person name="Henrissat B."/>
            <person name="Martinez A.T."/>
            <person name="Otillar R."/>
            <person name="Spatafora J.W."/>
            <person name="Yadav J.S."/>
            <person name="Aerts A."/>
            <person name="Benoit I."/>
            <person name="Boyd A."/>
            <person name="Carlson A."/>
            <person name="Copeland A."/>
            <person name="Coutinho P.M."/>
            <person name="de Vries R.P."/>
            <person name="Ferreira P."/>
            <person name="Findley K."/>
            <person name="Foster B."/>
            <person name="Gaskell J."/>
            <person name="Glotzer D."/>
            <person name="Gorecki P."/>
            <person name="Heitman J."/>
            <person name="Hesse C."/>
            <person name="Hori C."/>
            <person name="Igarashi K."/>
            <person name="Jurgens J.A."/>
            <person name="Kallen N."/>
            <person name="Kersten P."/>
            <person name="Kohler A."/>
            <person name="Kuees U."/>
            <person name="Kumar T.K.A."/>
            <person name="Kuo A."/>
            <person name="LaButti K."/>
            <person name="Larrondo L.F."/>
            <person name="Lindquist E."/>
            <person name="Ling A."/>
            <person name="Lombard V."/>
            <person name="Lucas S."/>
            <person name="Lundell T."/>
            <person name="Martin R."/>
            <person name="McLaughlin D.J."/>
            <person name="Morgenstern I."/>
            <person name="Morin E."/>
            <person name="Murat C."/>
            <person name="Nagy L.G."/>
            <person name="Nolan M."/>
            <person name="Ohm R.A."/>
            <person name="Patyshakuliyeva A."/>
            <person name="Rokas A."/>
            <person name="Ruiz-Duenas F.J."/>
            <person name="Sabat G."/>
            <person name="Salamov A."/>
            <person name="Samejima M."/>
            <person name="Schmutz J."/>
            <person name="Slot J.C."/>
            <person name="St John F."/>
            <person name="Stenlid J."/>
            <person name="Sun H."/>
            <person name="Sun S."/>
            <person name="Syed K."/>
            <person name="Tsang A."/>
            <person name="Wiebenga A."/>
            <person name="Young D."/>
            <person name="Pisabarro A."/>
            <person name="Eastwood D.C."/>
            <person name="Martin F."/>
            <person name="Cullen D."/>
            <person name="Grigoriev I.V."/>
            <person name="Hibbett D.S."/>
        </authorList>
    </citation>
    <scope>NUCLEOTIDE SEQUENCE</scope>
    <source>
        <strain evidence="11">FP-58527</strain>
    </source>
</reference>
<dbReference type="PANTHER" id="PTHR15970:SF2">
    <property type="entry name" value="ELL-ASSOCIATED FACTOR EAF"/>
    <property type="match status" value="1"/>
</dbReference>
<comment type="subcellular location">
    <subcellularLocation>
        <location evidence="1">Nucleus</location>
    </subcellularLocation>
</comment>
<evidence type="ECO:0000256" key="8">
    <source>
        <dbReference type="SAM" id="MobiDB-lite"/>
    </source>
</evidence>
<feature type="compositionally biased region" description="Acidic residues" evidence="8">
    <location>
        <begin position="503"/>
        <end position="523"/>
    </location>
</feature>
<feature type="compositionally biased region" description="Acidic residues" evidence="8">
    <location>
        <begin position="233"/>
        <end position="243"/>
    </location>
</feature>